<dbReference type="AlphaFoldDB" id="A0A510DVK6"/>
<evidence type="ECO:0008006" key="9">
    <source>
        <dbReference type="Google" id="ProtNLM"/>
    </source>
</evidence>
<protein>
    <recommendedName>
        <fullName evidence="9">30S ribosomal protein S25e</fullName>
    </recommendedName>
</protein>
<dbReference type="InterPro" id="IPR036390">
    <property type="entry name" value="WH_DNA-bd_sf"/>
</dbReference>
<dbReference type="GeneID" id="41717831"/>
<feature type="compositionally biased region" description="Basic and acidic residues" evidence="4">
    <location>
        <begin position="12"/>
        <end position="38"/>
    </location>
</feature>
<evidence type="ECO:0000256" key="4">
    <source>
        <dbReference type="SAM" id="MobiDB-lite"/>
    </source>
</evidence>
<keyword evidence="2" id="KW-0689">Ribosomal protein</keyword>
<dbReference type="KEGG" id="step:IC006_1516"/>
<evidence type="ECO:0000256" key="3">
    <source>
        <dbReference type="ARBA" id="ARBA00023274"/>
    </source>
</evidence>
<organism evidence="5 7">
    <name type="scientific">Sulfuracidifex tepidarius</name>
    <dbReference type="NCBI Taxonomy" id="1294262"/>
    <lineage>
        <taxon>Archaea</taxon>
        <taxon>Thermoproteota</taxon>
        <taxon>Thermoprotei</taxon>
        <taxon>Sulfolobales</taxon>
        <taxon>Sulfolobaceae</taxon>
        <taxon>Sulfuracidifex</taxon>
    </lineage>
</organism>
<dbReference type="Gene3D" id="3.30.63.20">
    <property type="match status" value="1"/>
</dbReference>
<dbReference type="GO" id="GO:0005840">
    <property type="term" value="C:ribosome"/>
    <property type="evidence" value="ECO:0007669"/>
    <property type="project" value="UniProtKB-KW"/>
</dbReference>
<gene>
    <name evidence="5" type="ORF">IC006_1516</name>
    <name evidence="6" type="ORF">IC007_1493</name>
</gene>
<evidence type="ECO:0000313" key="6">
    <source>
        <dbReference type="EMBL" id="BBG26966.1"/>
    </source>
</evidence>
<keyword evidence="7" id="KW-1185">Reference proteome</keyword>
<sequence length="108" mass="12172">MGGVSKKPLSNVEKKMKKEAAAKEEKKVEKKSSKTGKEVMSKTIVLDNETKRKVTDELKREKIVTPYSLASKTEMTISVAKKMLEEMERQGIVKLVSKNRRVALYVAS</sequence>
<name>A0A510DVK6_9CREN</name>
<accession>A0A510DVK6</accession>
<accession>A0A510E3A5</accession>
<feature type="region of interest" description="Disordered" evidence="4">
    <location>
        <begin position="1"/>
        <end position="38"/>
    </location>
</feature>
<evidence type="ECO:0000313" key="8">
    <source>
        <dbReference type="Proteomes" id="UP000325030"/>
    </source>
</evidence>
<reference evidence="5 7" key="2">
    <citation type="journal article" date="2020" name="Int. J. Syst. Evol. Microbiol.">
        <title>Sulfuracidifex tepidarius gen. nov., sp. nov. and transfer of Sulfolobus metallicus Huber and Stetter 1992 to the genus Sulfuracidifex as Sulfuracidifex metallicus comb. nov.</title>
        <authorList>
            <person name="Itoh T."/>
            <person name="Miura T."/>
            <person name="Sakai H.D."/>
            <person name="Kato S."/>
            <person name="Ohkuma M."/>
            <person name="Takashina T."/>
        </authorList>
    </citation>
    <scope>NUCLEOTIDE SEQUENCE [LARGE SCALE GENOMIC DNA]</scope>
    <source>
        <strain evidence="5 7">IC-006</strain>
        <strain evidence="6">IC-007</strain>
    </source>
</reference>
<keyword evidence="3" id="KW-0687">Ribonucleoprotein</keyword>
<dbReference type="STRING" id="1294262.GCA_001316085_00529"/>
<dbReference type="RefSeq" id="WP_054845108.1">
    <property type="nucleotide sequence ID" value="NZ_AP018929.1"/>
</dbReference>
<dbReference type="Pfam" id="PF03297">
    <property type="entry name" value="Ribosomal_S25"/>
    <property type="match status" value="1"/>
</dbReference>
<evidence type="ECO:0000256" key="2">
    <source>
        <dbReference type="ARBA" id="ARBA00022980"/>
    </source>
</evidence>
<comment type="similarity">
    <text evidence="1">Belongs to the eukaryotic ribosomal protein eS25 family.</text>
</comment>
<dbReference type="EMBL" id="AP018929">
    <property type="protein sequence ID" value="BBG24209.1"/>
    <property type="molecule type" value="Genomic_DNA"/>
</dbReference>
<dbReference type="EMBL" id="AP018930">
    <property type="protein sequence ID" value="BBG26966.1"/>
    <property type="molecule type" value="Genomic_DNA"/>
</dbReference>
<dbReference type="InterPro" id="IPR004977">
    <property type="entry name" value="Ribosomal_eS25"/>
</dbReference>
<reference evidence="8" key="1">
    <citation type="submission" date="2018-09" db="EMBL/GenBank/DDBJ databases">
        <title>Complete Genome Sequencing of Sulfolobus sp. JCM 16834.</title>
        <authorList>
            <person name="Kato S."/>
            <person name="Itoh T."/>
            <person name="Ohkuma M."/>
        </authorList>
    </citation>
    <scope>NUCLEOTIDE SEQUENCE [LARGE SCALE GENOMIC DNA]</scope>
    <source>
        <strain evidence="8">IC-007</strain>
    </source>
</reference>
<evidence type="ECO:0000313" key="7">
    <source>
        <dbReference type="Proteomes" id="UP000322983"/>
    </source>
</evidence>
<dbReference type="Proteomes" id="UP000322983">
    <property type="component" value="Chromosome"/>
</dbReference>
<dbReference type="Proteomes" id="UP000325030">
    <property type="component" value="Chromosome"/>
</dbReference>
<evidence type="ECO:0000313" key="5">
    <source>
        <dbReference type="EMBL" id="BBG24209.1"/>
    </source>
</evidence>
<evidence type="ECO:0000256" key="1">
    <source>
        <dbReference type="ARBA" id="ARBA00009106"/>
    </source>
</evidence>
<dbReference type="GO" id="GO:1990904">
    <property type="term" value="C:ribonucleoprotein complex"/>
    <property type="evidence" value="ECO:0007669"/>
    <property type="project" value="UniProtKB-KW"/>
</dbReference>
<dbReference type="OrthoDB" id="43999at2157"/>
<dbReference type="SUPFAM" id="SSF46785">
    <property type="entry name" value="Winged helix' DNA-binding domain"/>
    <property type="match status" value="1"/>
</dbReference>
<proteinExistence type="inferred from homology"/>